<dbReference type="Proteomes" id="UP000229972">
    <property type="component" value="Unassembled WGS sequence"/>
</dbReference>
<comment type="caution">
    <text evidence="6">The sequence shown here is derived from an EMBL/GenBank/DDBJ whole genome shotgun (WGS) entry which is preliminary data.</text>
</comment>
<feature type="domain" description="RsdA/BaiN/AoA(So)-like insert" evidence="5">
    <location>
        <begin position="207"/>
        <end position="368"/>
    </location>
</feature>
<gene>
    <name evidence="6" type="ORF">COT93_00230</name>
</gene>
<dbReference type="InterPro" id="IPR055178">
    <property type="entry name" value="RsdA/BaiN/AoA(So)-like_dom"/>
</dbReference>
<dbReference type="Pfam" id="PF22780">
    <property type="entry name" value="HI0933_like_1st"/>
    <property type="match status" value="1"/>
</dbReference>
<accession>A0A2H0V9S1</accession>
<dbReference type="Gene3D" id="3.50.50.60">
    <property type="entry name" value="FAD/NAD(P)-binding domain"/>
    <property type="match status" value="1"/>
</dbReference>
<dbReference type="InterPro" id="IPR023166">
    <property type="entry name" value="BaiN-like_dom_sf"/>
</dbReference>
<dbReference type="SUPFAM" id="SSF160996">
    <property type="entry name" value="HI0933 insert domain-like"/>
    <property type="match status" value="1"/>
</dbReference>
<evidence type="ECO:0000256" key="3">
    <source>
        <dbReference type="ARBA" id="ARBA00022827"/>
    </source>
</evidence>
<dbReference type="SUPFAM" id="SSF51905">
    <property type="entry name" value="FAD/NAD(P)-binding domain"/>
    <property type="match status" value="1"/>
</dbReference>
<evidence type="ECO:0000256" key="2">
    <source>
        <dbReference type="ARBA" id="ARBA00022630"/>
    </source>
</evidence>
<name>A0A2H0V9S1_9BACT</name>
<proteinExistence type="predicted"/>
<dbReference type="PANTHER" id="PTHR42887:SF2">
    <property type="entry name" value="OS12G0638800 PROTEIN"/>
    <property type="match status" value="1"/>
</dbReference>
<protein>
    <submittedName>
        <fullName evidence="6">Aminoacetone oxidase family FAD-binding enzyme</fullName>
    </submittedName>
</protein>
<dbReference type="Gene3D" id="1.10.8.260">
    <property type="entry name" value="HI0933 insert domain-like"/>
    <property type="match status" value="1"/>
</dbReference>
<evidence type="ECO:0000259" key="4">
    <source>
        <dbReference type="Pfam" id="PF03486"/>
    </source>
</evidence>
<comment type="cofactor">
    <cofactor evidence="1">
        <name>FAD</name>
        <dbReference type="ChEBI" id="CHEBI:57692"/>
    </cofactor>
</comment>
<dbReference type="EMBL" id="PFAL01000003">
    <property type="protein sequence ID" value="PIR95852.1"/>
    <property type="molecule type" value="Genomic_DNA"/>
</dbReference>
<keyword evidence="2" id="KW-0285">Flavoprotein</keyword>
<evidence type="ECO:0000259" key="5">
    <source>
        <dbReference type="Pfam" id="PF22780"/>
    </source>
</evidence>
<dbReference type="PRINTS" id="PR00368">
    <property type="entry name" value="FADPNR"/>
</dbReference>
<dbReference type="PRINTS" id="PR00411">
    <property type="entry name" value="PNDRDTASEI"/>
</dbReference>
<reference evidence="7" key="1">
    <citation type="submission" date="2017-09" db="EMBL/GenBank/DDBJ databases">
        <title>Depth-based differentiation of microbial function through sediment-hosted aquifers and enrichment of novel symbionts in the deep terrestrial subsurface.</title>
        <authorList>
            <person name="Probst A.J."/>
            <person name="Ladd B."/>
            <person name="Jarett J.K."/>
            <person name="Geller-Mcgrath D.E."/>
            <person name="Sieber C.M.K."/>
            <person name="Emerson J.B."/>
            <person name="Anantharaman K."/>
            <person name="Thomas B.C."/>
            <person name="Malmstrom R."/>
            <person name="Stieglmeier M."/>
            <person name="Klingl A."/>
            <person name="Woyke T."/>
            <person name="Ryan C.M."/>
            <person name="Banfield J.F."/>
        </authorList>
    </citation>
    <scope>NUCLEOTIDE SEQUENCE [LARGE SCALE GENOMIC DNA]</scope>
</reference>
<dbReference type="PANTHER" id="PTHR42887">
    <property type="entry name" value="OS12G0638800 PROTEIN"/>
    <property type="match status" value="1"/>
</dbReference>
<evidence type="ECO:0000313" key="7">
    <source>
        <dbReference type="Proteomes" id="UP000229972"/>
    </source>
</evidence>
<dbReference type="Pfam" id="PF03486">
    <property type="entry name" value="HI0933_like"/>
    <property type="match status" value="1"/>
</dbReference>
<evidence type="ECO:0000313" key="6">
    <source>
        <dbReference type="EMBL" id="PIR95852.1"/>
    </source>
</evidence>
<dbReference type="InterPro" id="IPR036188">
    <property type="entry name" value="FAD/NAD-bd_sf"/>
</dbReference>
<keyword evidence="3" id="KW-0274">FAD</keyword>
<dbReference type="AlphaFoldDB" id="A0A2H0V9S1"/>
<evidence type="ECO:0000256" key="1">
    <source>
        <dbReference type="ARBA" id="ARBA00001974"/>
    </source>
</evidence>
<dbReference type="InterPro" id="IPR057661">
    <property type="entry name" value="RsdA/BaiN/AoA(So)_Rossmann"/>
</dbReference>
<dbReference type="Gene3D" id="2.40.30.10">
    <property type="entry name" value="Translation factors"/>
    <property type="match status" value="1"/>
</dbReference>
<organism evidence="6 7">
    <name type="scientific">Candidatus Falkowbacteria bacterium CG10_big_fil_rev_8_21_14_0_10_37_18</name>
    <dbReference type="NCBI Taxonomy" id="1974562"/>
    <lineage>
        <taxon>Bacteria</taxon>
        <taxon>Candidatus Falkowiibacteriota</taxon>
    </lineage>
</organism>
<dbReference type="InterPro" id="IPR004792">
    <property type="entry name" value="BaiN-like"/>
</dbReference>
<dbReference type="NCBIfam" id="TIGR00275">
    <property type="entry name" value="aminoacetone oxidase family FAD-binding enzyme"/>
    <property type="match status" value="1"/>
</dbReference>
<sequence length="425" mass="46605">MLKTNTIYDVAVIGGGPAGLMAGGRAAESGAKVILLEKNAQTGRKLLLTGGGRCNFTNNETDTRRFLAKFKDRQKFLFSPFSRFGVKETIEFFNSHGMPTKVEAEGRVFPVSDSSQSVLDVMMNYIQSGQVELRTGVTADGFLSKDKKIIGLKIKRYDAKQKTKQEIIRARSYILATGGKSRPDTGSTGEGFDWLRELGHKVVDANAALVPLKVTDNWVKSLTGLSLQDVKLKVWQNNKKQIEASGKMLFTHFGVSGPLVLNMSQQVGVLLKQGPVEMTLDLKPGQDEKELDKELQELLQSHKNKSIQNSLNGLLPSALAPVIIELANINPQKEVNALTRPERLTLINLMKRLPFTVTSLMGLDKAVVTSGGIDLEEVDLKTMRSRLHSNLFVVGDVLNINRPSGGYSLQLCWTTGYVAGTEAAK</sequence>
<feature type="domain" description="RsdA/BaiN/AoA(So)-like Rossmann fold-like" evidence="4">
    <location>
        <begin position="9"/>
        <end position="421"/>
    </location>
</feature>